<dbReference type="SMART" id="SM00513">
    <property type="entry name" value="SAP"/>
    <property type="match status" value="1"/>
</dbReference>
<dbReference type="PANTHER" id="PTHR46551:SF1">
    <property type="entry name" value="SAP DOMAIN-CONTAINING RIBONUCLEOPROTEIN"/>
    <property type="match status" value="1"/>
</dbReference>
<dbReference type="KEGG" id="cten:18246193"/>
<sequence>MSDYIANTVPQLKELLKARGLPLDGKKADLIARLSESDGVAEAPAEPQPEIEATPAEPKPKDPSPVAEGETAVSAPAATEAVVEKPKVLTPEERKSLAVDLLTKKIKRAEKFGDEASAEASRKDLARIEKFGVEPGTTLAKEIGLVDKSFNSGLAERSFKKKKNTKFKKFNRRN</sequence>
<dbReference type="Gene3D" id="1.10.720.30">
    <property type="entry name" value="SAP domain"/>
    <property type="match status" value="1"/>
</dbReference>
<feature type="compositionally biased region" description="Low complexity" evidence="3">
    <location>
        <begin position="41"/>
        <end position="56"/>
    </location>
</feature>
<dbReference type="STRING" id="590646.G3BEN9"/>
<gene>
    <name evidence="5" type="ORF">CANTEDRAFT_110409</name>
</gene>
<name>G3BEN9_CANTC</name>
<dbReference type="Proteomes" id="UP000000707">
    <property type="component" value="Unassembled WGS sequence"/>
</dbReference>
<dbReference type="HOGENOM" id="CLU_088651_0_0_1"/>
<dbReference type="InterPro" id="IPR040746">
    <property type="entry name" value="THO1_MOS11_C"/>
</dbReference>
<accession>G3BEN9</accession>
<dbReference type="InterPro" id="IPR036361">
    <property type="entry name" value="SAP_dom_sf"/>
</dbReference>
<dbReference type="RefSeq" id="XP_006689154.1">
    <property type="nucleotide sequence ID" value="XM_006689091.1"/>
</dbReference>
<dbReference type="InterPro" id="IPR052240">
    <property type="entry name" value="SAP_domain_ribonucleoprotein"/>
</dbReference>
<evidence type="ECO:0000259" key="4">
    <source>
        <dbReference type="PROSITE" id="PS50800"/>
    </source>
</evidence>
<dbReference type="eggNOG" id="ENOG502SARN">
    <property type="taxonomic scope" value="Eukaryota"/>
</dbReference>
<organism evidence="6">
    <name type="scientific">Candida tenuis (strain ATCC 10573 / BCRC 21748 / CBS 615 / JCM 9827 / NBRC 10315 / NRRL Y-1498 / VKM Y-70)</name>
    <name type="common">Yeast</name>
    <name type="synonym">Yamadazyma tenuis</name>
    <dbReference type="NCBI Taxonomy" id="590646"/>
    <lineage>
        <taxon>Eukaryota</taxon>
        <taxon>Fungi</taxon>
        <taxon>Dikarya</taxon>
        <taxon>Ascomycota</taxon>
        <taxon>Saccharomycotina</taxon>
        <taxon>Pichiomycetes</taxon>
        <taxon>Debaryomycetaceae</taxon>
        <taxon>Yamadazyma</taxon>
    </lineage>
</organism>
<evidence type="ECO:0000256" key="2">
    <source>
        <dbReference type="ARBA" id="ARBA00046328"/>
    </source>
</evidence>
<reference evidence="5 6" key="1">
    <citation type="journal article" date="2011" name="Proc. Natl. Acad. Sci. U.S.A.">
        <title>Comparative genomics of xylose-fermenting fungi for enhanced biofuel production.</title>
        <authorList>
            <person name="Wohlbach D.J."/>
            <person name="Kuo A."/>
            <person name="Sato T.K."/>
            <person name="Potts K.M."/>
            <person name="Salamov A.A."/>
            <person name="LaButti K.M."/>
            <person name="Sun H."/>
            <person name="Clum A."/>
            <person name="Pangilinan J.L."/>
            <person name="Lindquist E.A."/>
            <person name="Lucas S."/>
            <person name="Lapidus A."/>
            <person name="Jin M."/>
            <person name="Gunawan C."/>
            <person name="Balan V."/>
            <person name="Dale B.E."/>
            <person name="Jeffries T.W."/>
            <person name="Zinkel R."/>
            <person name="Barry K.W."/>
            <person name="Grigoriev I.V."/>
            <person name="Gasch A.P."/>
        </authorList>
    </citation>
    <scope>NUCLEOTIDE SEQUENCE [LARGE SCALE GENOMIC DNA]</scope>
    <source>
        <strain evidence="6">ATCC 10573 / BCRC 21748 / CBS 615 / JCM 9827 / NBRC 10315 / NRRL Y-1498 / VKM Y-70</strain>
    </source>
</reference>
<dbReference type="PANTHER" id="PTHR46551">
    <property type="entry name" value="SAP DOMAIN-CONTAINING RIBONUCLEOPROTEIN"/>
    <property type="match status" value="1"/>
</dbReference>
<dbReference type="Pfam" id="PF18592">
    <property type="entry name" value="Tho1_MOS11_C"/>
    <property type="match status" value="1"/>
</dbReference>
<evidence type="ECO:0000256" key="3">
    <source>
        <dbReference type="SAM" id="MobiDB-lite"/>
    </source>
</evidence>
<dbReference type="Pfam" id="PF02037">
    <property type="entry name" value="SAP"/>
    <property type="match status" value="1"/>
</dbReference>
<keyword evidence="1" id="KW-0597">Phosphoprotein</keyword>
<dbReference type="SUPFAM" id="SSF68906">
    <property type="entry name" value="SAP domain"/>
    <property type="match status" value="1"/>
</dbReference>
<dbReference type="GO" id="GO:0005634">
    <property type="term" value="C:nucleus"/>
    <property type="evidence" value="ECO:0007669"/>
    <property type="project" value="TreeGrafter"/>
</dbReference>
<evidence type="ECO:0000313" key="5">
    <source>
        <dbReference type="EMBL" id="EGV59940.1"/>
    </source>
</evidence>
<keyword evidence="6" id="KW-1185">Reference proteome</keyword>
<evidence type="ECO:0000256" key="1">
    <source>
        <dbReference type="ARBA" id="ARBA00022553"/>
    </source>
</evidence>
<evidence type="ECO:0000313" key="6">
    <source>
        <dbReference type="Proteomes" id="UP000000707"/>
    </source>
</evidence>
<dbReference type="GeneID" id="18246193"/>
<feature type="domain" description="SAP" evidence="4">
    <location>
        <begin position="4"/>
        <end position="38"/>
    </location>
</feature>
<dbReference type="EMBL" id="GL996528">
    <property type="protein sequence ID" value="EGV59940.1"/>
    <property type="molecule type" value="Genomic_DNA"/>
</dbReference>
<dbReference type="OrthoDB" id="445357at2759"/>
<dbReference type="AlphaFoldDB" id="G3BEN9"/>
<feature type="region of interest" description="Disordered" evidence="3">
    <location>
        <begin position="35"/>
        <end position="87"/>
    </location>
</feature>
<dbReference type="InterPro" id="IPR003034">
    <property type="entry name" value="SAP_dom"/>
</dbReference>
<dbReference type="GO" id="GO:0016973">
    <property type="term" value="P:poly(A)+ mRNA export from nucleus"/>
    <property type="evidence" value="ECO:0007669"/>
    <property type="project" value="TreeGrafter"/>
</dbReference>
<dbReference type="PROSITE" id="PS50800">
    <property type="entry name" value="SAP"/>
    <property type="match status" value="1"/>
</dbReference>
<proteinExistence type="inferred from homology"/>
<protein>
    <recommendedName>
        <fullName evidence="4">SAP domain-containing protein</fullName>
    </recommendedName>
</protein>
<comment type="similarity">
    <text evidence="2">Belongs to the SAP domain-containing ribonucleoprotein family.</text>
</comment>